<protein>
    <submittedName>
        <fullName evidence="1">Uncharacterized protein</fullName>
    </submittedName>
</protein>
<accession>A0A2H4JAJ2</accession>
<dbReference type="EMBL" id="MF417889">
    <property type="protein sequence ID" value="ASN69328.1"/>
    <property type="molecule type" value="Genomic_DNA"/>
</dbReference>
<gene>
    <name evidence="1" type="ORF">10S14_6</name>
</gene>
<sequence length="56" mass="6333">MANYKVLKDYTDKQLGKSLKAGDKVEMAVKRADEVEKTLSANGFRGPFLERIKESK</sequence>
<evidence type="ECO:0000313" key="1">
    <source>
        <dbReference type="EMBL" id="ASN69328.1"/>
    </source>
</evidence>
<reference evidence="1" key="1">
    <citation type="submission" date="2017-06" db="EMBL/GenBank/DDBJ databases">
        <title>Novel phages from South African skin metaviromes.</title>
        <authorList>
            <person name="van Zyl L.J."/>
            <person name="Abrahams Y."/>
            <person name="Stander E.A."/>
            <person name="Kirby B.M."/>
            <person name="Clavaud C."/>
            <person name="Farcet C."/>
            <person name="Breton L."/>
            <person name="Trindade M.I."/>
        </authorList>
    </citation>
    <scope>NUCLEOTIDE SEQUENCE</scope>
</reference>
<proteinExistence type="predicted"/>
<organism evidence="1">
    <name type="scientific">uncultured Caudovirales phage</name>
    <dbReference type="NCBI Taxonomy" id="2100421"/>
    <lineage>
        <taxon>Viruses</taxon>
        <taxon>Duplodnaviria</taxon>
        <taxon>Heunggongvirae</taxon>
        <taxon>Uroviricota</taxon>
        <taxon>Caudoviricetes</taxon>
        <taxon>Peduoviridae</taxon>
        <taxon>Maltschvirus</taxon>
        <taxon>Maltschvirus maltsch</taxon>
    </lineage>
</organism>
<name>A0A2H4JAJ2_9CAUD</name>